<feature type="region of interest" description="Disordered" evidence="1">
    <location>
        <begin position="119"/>
        <end position="141"/>
    </location>
</feature>
<proteinExistence type="predicted"/>
<name>A0A849JWX3_9MICO</name>
<reference evidence="3 4" key="1">
    <citation type="submission" date="2020-05" db="EMBL/GenBank/DDBJ databases">
        <title>Genome sequence of Isoptericola sp. JC619 isolated from Chilika lagoon, India.</title>
        <authorList>
            <person name="Kumar D."/>
            <person name="Appam K."/>
            <person name="Gandham S."/>
            <person name="Uppada J."/>
            <person name="Sasikala C."/>
            <person name="Venkata Ramana C."/>
        </authorList>
    </citation>
    <scope>NUCLEOTIDE SEQUENCE [LARGE SCALE GENOMIC DNA]</scope>
    <source>
        <strain evidence="3 4">JC619</strain>
    </source>
</reference>
<feature type="compositionally biased region" description="Basic residues" evidence="1">
    <location>
        <begin position="22"/>
        <end position="39"/>
    </location>
</feature>
<dbReference type="Gene3D" id="3.30.1380.10">
    <property type="match status" value="1"/>
</dbReference>
<accession>A0A849JWX3</accession>
<evidence type="ECO:0000256" key="1">
    <source>
        <dbReference type="SAM" id="MobiDB-lite"/>
    </source>
</evidence>
<dbReference type="SUPFAM" id="SSF55166">
    <property type="entry name" value="Hedgehog/DD-peptidase"/>
    <property type="match status" value="1"/>
</dbReference>
<dbReference type="InterPro" id="IPR009045">
    <property type="entry name" value="Zn_M74/Hedgehog-like"/>
</dbReference>
<dbReference type="CDD" id="cd14814">
    <property type="entry name" value="Peptidase_M15"/>
    <property type="match status" value="1"/>
</dbReference>
<gene>
    <name evidence="3" type="ORF">HLI28_06000</name>
</gene>
<feature type="domain" description="D-alanyl-D-alanine carboxypeptidase-like core" evidence="2">
    <location>
        <begin position="224"/>
        <end position="305"/>
    </location>
</feature>
<evidence type="ECO:0000259" key="2">
    <source>
        <dbReference type="Pfam" id="PF02557"/>
    </source>
</evidence>
<comment type="caution">
    <text evidence="3">The sequence shown here is derived from an EMBL/GenBank/DDBJ whole genome shotgun (WGS) entry which is preliminary data.</text>
</comment>
<dbReference type="GO" id="GO:0006508">
    <property type="term" value="P:proteolysis"/>
    <property type="evidence" value="ECO:0007669"/>
    <property type="project" value="InterPro"/>
</dbReference>
<dbReference type="PANTHER" id="PTHR34385:SF1">
    <property type="entry name" value="PEPTIDOGLYCAN L-ALANYL-D-GLUTAMATE ENDOPEPTIDASE CWLK"/>
    <property type="match status" value="1"/>
</dbReference>
<dbReference type="Pfam" id="PF02557">
    <property type="entry name" value="VanY"/>
    <property type="match status" value="1"/>
</dbReference>
<organism evidence="3 4">
    <name type="scientific">Isoptericola sediminis</name>
    <dbReference type="NCBI Taxonomy" id="2733572"/>
    <lineage>
        <taxon>Bacteria</taxon>
        <taxon>Bacillati</taxon>
        <taxon>Actinomycetota</taxon>
        <taxon>Actinomycetes</taxon>
        <taxon>Micrococcales</taxon>
        <taxon>Promicromonosporaceae</taxon>
        <taxon>Isoptericola</taxon>
    </lineage>
</organism>
<evidence type="ECO:0000313" key="4">
    <source>
        <dbReference type="Proteomes" id="UP000557204"/>
    </source>
</evidence>
<dbReference type="AlphaFoldDB" id="A0A849JWX3"/>
<dbReference type="InterPro" id="IPR052179">
    <property type="entry name" value="DD-CPase-like"/>
</dbReference>
<feature type="compositionally biased region" description="Low complexity" evidence="1">
    <location>
        <begin position="7"/>
        <end position="21"/>
    </location>
</feature>
<dbReference type="RefSeq" id="WP_171246605.1">
    <property type="nucleotide sequence ID" value="NZ_JABFAJ010000011.1"/>
</dbReference>
<dbReference type="GO" id="GO:0008233">
    <property type="term" value="F:peptidase activity"/>
    <property type="evidence" value="ECO:0007669"/>
    <property type="project" value="InterPro"/>
</dbReference>
<protein>
    <recommendedName>
        <fullName evidence="2">D-alanyl-D-alanine carboxypeptidase-like core domain-containing protein</fullName>
    </recommendedName>
</protein>
<keyword evidence="4" id="KW-1185">Reference proteome</keyword>
<feature type="region of interest" description="Disordered" evidence="1">
    <location>
        <begin position="1"/>
        <end position="46"/>
    </location>
</feature>
<dbReference type="EMBL" id="JABFAJ010000011">
    <property type="protein sequence ID" value="NNU27094.1"/>
    <property type="molecule type" value="Genomic_DNA"/>
</dbReference>
<dbReference type="PANTHER" id="PTHR34385">
    <property type="entry name" value="D-ALANYL-D-ALANINE CARBOXYPEPTIDASE"/>
    <property type="match status" value="1"/>
</dbReference>
<sequence>MKHSRDLPALPDATARPAPTRARAKGRHTASHAARRRRTGPTWSSLAPTSWPLSIGLGLAVTMATTTGMAVASGTTELPRATSPEAAPSGVRAPGDAAADLAAVTSAAKQAALLADRGQAASRNADRAAPTTSRAAGGSVGGTVVPADATMSAEKVALSVEAAPEPPPPPLPGCDGYASGTGSNGYIPESEMCTLWDGTTRIRADAGVALARLNLAYRVVFGENMCITDGYRSYSSQVATKEAKGYLAATPGTSNHGWGLAVDLCPETYSGSRYDWLRANAPAYGWDNPDWAIYDKYEPWHWEYTDAVTEMGG</sequence>
<dbReference type="InterPro" id="IPR003709">
    <property type="entry name" value="VanY-like_core_dom"/>
</dbReference>
<evidence type="ECO:0000313" key="3">
    <source>
        <dbReference type="EMBL" id="NNU27094.1"/>
    </source>
</evidence>
<dbReference type="Proteomes" id="UP000557204">
    <property type="component" value="Unassembled WGS sequence"/>
</dbReference>